<organism evidence="1 2">
    <name type="scientific">Terfezia boudieri ATCC MYA-4762</name>
    <dbReference type="NCBI Taxonomy" id="1051890"/>
    <lineage>
        <taxon>Eukaryota</taxon>
        <taxon>Fungi</taxon>
        <taxon>Dikarya</taxon>
        <taxon>Ascomycota</taxon>
        <taxon>Pezizomycotina</taxon>
        <taxon>Pezizomycetes</taxon>
        <taxon>Pezizales</taxon>
        <taxon>Pezizaceae</taxon>
        <taxon>Terfezia</taxon>
    </lineage>
</organism>
<gene>
    <name evidence="1" type="ORF">L211DRAFT_848877</name>
</gene>
<evidence type="ECO:0000313" key="1">
    <source>
        <dbReference type="EMBL" id="RPB24570.1"/>
    </source>
</evidence>
<dbReference type="EMBL" id="ML121541">
    <property type="protein sequence ID" value="RPB24570.1"/>
    <property type="molecule type" value="Genomic_DNA"/>
</dbReference>
<sequence length="146" mass="15816">MFASRPLITAGPALQLPSHTATPNPMCLSYLPERPAPGSFGIMNSFPTAASTNLAHQSTPTSCFTGDWPVLSTSYAIENFLKPETPVLLGDYDIMDDPMDIDHPEIPVRPSISEIIIKSQTTGSQPLTKKRLSPTNILTIPLSYGF</sequence>
<dbReference type="AlphaFoldDB" id="A0A3N4LNZ3"/>
<dbReference type="OrthoDB" id="10596132at2759"/>
<dbReference type="Proteomes" id="UP000267821">
    <property type="component" value="Unassembled WGS sequence"/>
</dbReference>
<dbReference type="InParanoid" id="A0A3N4LNZ3"/>
<protein>
    <submittedName>
        <fullName evidence="1">Uncharacterized protein</fullName>
    </submittedName>
</protein>
<proteinExistence type="predicted"/>
<accession>A0A3N4LNZ3</accession>
<name>A0A3N4LNZ3_9PEZI</name>
<evidence type="ECO:0000313" key="2">
    <source>
        <dbReference type="Proteomes" id="UP000267821"/>
    </source>
</evidence>
<reference evidence="1 2" key="1">
    <citation type="journal article" date="2018" name="Nat. Ecol. Evol.">
        <title>Pezizomycetes genomes reveal the molecular basis of ectomycorrhizal truffle lifestyle.</title>
        <authorList>
            <person name="Murat C."/>
            <person name="Payen T."/>
            <person name="Noel B."/>
            <person name="Kuo A."/>
            <person name="Morin E."/>
            <person name="Chen J."/>
            <person name="Kohler A."/>
            <person name="Krizsan K."/>
            <person name="Balestrini R."/>
            <person name="Da Silva C."/>
            <person name="Montanini B."/>
            <person name="Hainaut M."/>
            <person name="Levati E."/>
            <person name="Barry K.W."/>
            <person name="Belfiori B."/>
            <person name="Cichocki N."/>
            <person name="Clum A."/>
            <person name="Dockter R.B."/>
            <person name="Fauchery L."/>
            <person name="Guy J."/>
            <person name="Iotti M."/>
            <person name="Le Tacon F."/>
            <person name="Lindquist E.A."/>
            <person name="Lipzen A."/>
            <person name="Malagnac F."/>
            <person name="Mello A."/>
            <person name="Molinier V."/>
            <person name="Miyauchi S."/>
            <person name="Poulain J."/>
            <person name="Riccioni C."/>
            <person name="Rubini A."/>
            <person name="Sitrit Y."/>
            <person name="Splivallo R."/>
            <person name="Traeger S."/>
            <person name="Wang M."/>
            <person name="Zifcakova L."/>
            <person name="Wipf D."/>
            <person name="Zambonelli A."/>
            <person name="Paolocci F."/>
            <person name="Nowrousian M."/>
            <person name="Ottonello S."/>
            <person name="Baldrian P."/>
            <person name="Spatafora J.W."/>
            <person name="Henrissat B."/>
            <person name="Nagy L.G."/>
            <person name="Aury J.M."/>
            <person name="Wincker P."/>
            <person name="Grigoriev I.V."/>
            <person name="Bonfante P."/>
            <person name="Martin F.M."/>
        </authorList>
    </citation>
    <scope>NUCLEOTIDE SEQUENCE [LARGE SCALE GENOMIC DNA]</scope>
    <source>
        <strain evidence="1 2">ATCC MYA-4762</strain>
    </source>
</reference>
<keyword evidence="2" id="KW-1185">Reference proteome</keyword>